<dbReference type="EMBL" id="KN839849">
    <property type="protein sequence ID" value="KIJ63694.1"/>
    <property type="molecule type" value="Genomic_DNA"/>
</dbReference>
<dbReference type="OrthoDB" id="3052721at2759"/>
<evidence type="ECO:0000313" key="2">
    <source>
        <dbReference type="EMBL" id="KIJ63694.1"/>
    </source>
</evidence>
<feature type="chain" id="PRO_5002214984" evidence="1">
    <location>
        <begin position="26"/>
        <end position="201"/>
    </location>
</feature>
<accession>A0A0C9VDY1</accession>
<name>A0A0C9VDY1_9AGAM</name>
<dbReference type="Proteomes" id="UP000053820">
    <property type="component" value="Unassembled WGS sequence"/>
</dbReference>
<evidence type="ECO:0000256" key="1">
    <source>
        <dbReference type="SAM" id="SignalP"/>
    </source>
</evidence>
<keyword evidence="3" id="KW-1185">Reference proteome</keyword>
<gene>
    <name evidence="2" type="ORF">HYDPIDRAFT_168196</name>
</gene>
<dbReference type="AlphaFoldDB" id="A0A0C9VDY1"/>
<proteinExistence type="predicted"/>
<sequence length="201" mass="22562">MVCCGCCKQIWVLLMFFVWVGCCMHKELNAVKGGDKCMTAWWDKNGIDGPLLLMNQDNTAAASGGSSDARSHAIQISGQGAVKALNLTGALFCNKDDKKGQQDALQYYLEALLGYFSLWPDMSNTRYQSHCNTASEWLVHHSLYITYLEILMHRKDSQTFTNMEWNVYNTLLCPKTTEEIVCLSLWGNCIGPPVSVPLIYE</sequence>
<keyword evidence="1" id="KW-0732">Signal</keyword>
<feature type="signal peptide" evidence="1">
    <location>
        <begin position="1"/>
        <end position="25"/>
    </location>
</feature>
<dbReference type="HOGENOM" id="CLU_1548602_0_0_1"/>
<evidence type="ECO:0000313" key="3">
    <source>
        <dbReference type="Proteomes" id="UP000053820"/>
    </source>
</evidence>
<reference evidence="2 3" key="1">
    <citation type="submission" date="2014-04" db="EMBL/GenBank/DDBJ databases">
        <title>Evolutionary Origins and Diversification of the Mycorrhizal Mutualists.</title>
        <authorList>
            <consortium name="DOE Joint Genome Institute"/>
            <consortium name="Mycorrhizal Genomics Consortium"/>
            <person name="Kohler A."/>
            <person name="Kuo A."/>
            <person name="Nagy L.G."/>
            <person name="Floudas D."/>
            <person name="Copeland A."/>
            <person name="Barry K.W."/>
            <person name="Cichocki N."/>
            <person name="Veneault-Fourrey C."/>
            <person name="LaButti K."/>
            <person name="Lindquist E.A."/>
            <person name="Lipzen A."/>
            <person name="Lundell T."/>
            <person name="Morin E."/>
            <person name="Murat C."/>
            <person name="Riley R."/>
            <person name="Ohm R."/>
            <person name="Sun H."/>
            <person name="Tunlid A."/>
            <person name="Henrissat B."/>
            <person name="Grigoriev I.V."/>
            <person name="Hibbett D.S."/>
            <person name="Martin F."/>
        </authorList>
    </citation>
    <scope>NUCLEOTIDE SEQUENCE [LARGE SCALE GENOMIC DNA]</scope>
    <source>
        <strain evidence="2 3">MD-312</strain>
    </source>
</reference>
<protein>
    <submittedName>
        <fullName evidence="2">Uncharacterized protein</fullName>
    </submittedName>
</protein>
<organism evidence="2 3">
    <name type="scientific">Hydnomerulius pinastri MD-312</name>
    <dbReference type="NCBI Taxonomy" id="994086"/>
    <lineage>
        <taxon>Eukaryota</taxon>
        <taxon>Fungi</taxon>
        <taxon>Dikarya</taxon>
        <taxon>Basidiomycota</taxon>
        <taxon>Agaricomycotina</taxon>
        <taxon>Agaricomycetes</taxon>
        <taxon>Agaricomycetidae</taxon>
        <taxon>Boletales</taxon>
        <taxon>Boletales incertae sedis</taxon>
        <taxon>Leucogyrophana</taxon>
    </lineage>
</organism>